<accession>A0AAD7I896</accession>
<dbReference type="InterPro" id="IPR032675">
    <property type="entry name" value="LRR_dom_sf"/>
</dbReference>
<keyword evidence="2" id="KW-1185">Reference proteome</keyword>
<evidence type="ECO:0000313" key="1">
    <source>
        <dbReference type="EMBL" id="KAJ7736473.1"/>
    </source>
</evidence>
<dbReference type="Gene3D" id="3.80.10.10">
    <property type="entry name" value="Ribonuclease Inhibitor"/>
    <property type="match status" value="1"/>
</dbReference>
<reference evidence="1" key="1">
    <citation type="submission" date="2023-03" db="EMBL/GenBank/DDBJ databases">
        <title>Massive genome expansion in bonnet fungi (Mycena s.s.) driven by repeated elements and novel gene families across ecological guilds.</title>
        <authorList>
            <consortium name="Lawrence Berkeley National Laboratory"/>
            <person name="Harder C.B."/>
            <person name="Miyauchi S."/>
            <person name="Viragh M."/>
            <person name="Kuo A."/>
            <person name="Thoen E."/>
            <person name="Andreopoulos B."/>
            <person name="Lu D."/>
            <person name="Skrede I."/>
            <person name="Drula E."/>
            <person name="Henrissat B."/>
            <person name="Morin E."/>
            <person name="Kohler A."/>
            <person name="Barry K."/>
            <person name="LaButti K."/>
            <person name="Morin E."/>
            <person name="Salamov A."/>
            <person name="Lipzen A."/>
            <person name="Mereny Z."/>
            <person name="Hegedus B."/>
            <person name="Baldrian P."/>
            <person name="Stursova M."/>
            <person name="Weitz H."/>
            <person name="Taylor A."/>
            <person name="Grigoriev I.V."/>
            <person name="Nagy L.G."/>
            <person name="Martin F."/>
            <person name="Kauserud H."/>
        </authorList>
    </citation>
    <scope>NUCLEOTIDE SEQUENCE</scope>
    <source>
        <strain evidence="1">CBHHK182m</strain>
    </source>
</reference>
<dbReference type="InterPro" id="IPR036047">
    <property type="entry name" value="F-box-like_dom_sf"/>
</dbReference>
<protein>
    <recommendedName>
        <fullName evidence="3">F-box domain-containing protein</fullName>
    </recommendedName>
</protein>
<evidence type="ECO:0000313" key="2">
    <source>
        <dbReference type="Proteomes" id="UP001215598"/>
    </source>
</evidence>
<organism evidence="1 2">
    <name type="scientific">Mycena metata</name>
    <dbReference type="NCBI Taxonomy" id="1033252"/>
    <lineage>
        <taxon>Eukaryota</taxon>
        <taxon>Fungi</taxon>
        <taxon>Dikarya</taxon>
        <taxon>Basidiomycota</taxon>
        <taxon>Agaricomycotina</taxon>
        <taxon>Agaricomycetes</taxon>
        <taxon>Agaricomycetidae</taxon>
        <taxon>Agaricales</taxon>
        <taxon>Marasmiineae</taxon>
        <taxon>Mycenaceae</taxon>
        <taxon>Mycena</taxon>
    </lineage>
</organism>
<gene>
    <name evidence="1" type="ORF">B0H16DRAFT_121045</name>
</gene>
<dbReference type="SUPFAM" id="SSF81383">
    <property type="entry name" value="F-box domain"/>
    <property type="match status" value="1"/>
</dbReference>
<dbReference type="AlphaFoldDB" id="A0AAD7I896"/>
<evidence type="ECO:0008006" key="3">
    <source>
        <dbReference type="Google" id="ProtNLM"/>
    </source>
</evidence>
<name>A0AAD7I896_9AGAR</name>
<comment type="caution">
    <text evidence="1">The sequence shown here is derived from an EMBL/GenBank/DDBJ whole genome shotgun (WGS) entry which is preliminary data.</text>
</comment>
<dbReference type="EMBL" id="JARKIB010000121">
    <property type="protein sequence ID" value="KAJ7736473.1"/>
    <property type="molecule type" value="Genomic_DNA"/>
</dbReference>
<proteinExistence type="predicted"/>
<dbReference type="Proteomes" id="UP001215598">
    <property type="component" value="Unassembled WGS sequence"/>
</dbReference>
<sequence length="516" mass="58177">MWSSMEGLLCLSRPTLAGGKMATQLIRPHKGLASMRCTTRYQRLPANVGSGLNYGVPLSRTLLIRLHIPGSGVLFSYIGGASNNLKLLDVPSMYAVIRTGGLTIKPHCRKHLGHRTYLTGGEPVRCISQISYPYMTYRCVLRPVLPFSSLPRKTAHPMMERRPLDIVEVAEHCISYLRYSVRDLKSCALVSRRWVHAAQAQLLRTPTVTSPSKSVVENASAWARLEDTLITSPHLIRHIRHLNIQLNSEDIETLSRISSFPFTHLESFFIYQIGDFSTAHAVPLARLIARPTLQRISINCSFVDWESFIHLWDDCSSGLKHLDLRCRERYPSIMLSKPPSGSTRPTPISLYSLRMVSPDTYRFASAEGLFAFSRIKVLSIGHRAQIPWSELAPRVKSIEALDVVADHEDHTMCVDLSSFLKLSVLRIQVPHRIPSIVSKSVQLLSSITHANVIRRIIICAASFEEEGLCPWLDDTLSGRLNTHYLPVVELEIRPAYFKRLLARFPRLHARNLVGLL</sequence>